<reference evidence="4" key="1">
    <citation type="journal article" date="2019" name="Int. J. Syst. Evol. Microbiol.">
        <title>The Global Catalogue of Microorganisms (GCM) 10K type strain sequencing project: providing services to taxonomists for standard genome sequencing and annotation.</title>
        <authorList>
            <consortium name="The Broad Institute Genomics Platform"/>
            <consortium name="The Broad Institute Genome Sequencing Center for Infectious Disease"/>
            <person name="Wu L."/>
            <person name="Ma J."/>
        </authorList>
    </citation>
    <scope>NUCLEOTIDE SEQUENCE [LARGE SCALE GENOMIC DNA]</scope>
    <source>
        <strain evidence="4">CGMCC 4.1782</strain>
    </source>
</reference>
<evidence type="ECO:0000313" key="3">
    <source>
        <dbReference type="EMBL" id="MFD2245857.1"/>
    </source>
</evidence>
<protein>
    <submittedName>
        <fullName evidence="3">Zn-dependent hydrolase</fullName>
    </submittedName>
</protein>
<sequence length="556" mass="61739">MMKPSHILFASAVAAMSVGCASNKANEAMTAEAVQTEAAPVDLQQKLNMYTTVRLTSDLSSLTPKERQMIPLLIEAGKIMDELFWYEAYGNGDSLLTALDNEAAKQFVKINYGPWDRLNNNEPFIPGVGPKPDAANFYPHDMTKQEFEQANLKDKASQYTFLRRDANGKLITVPYHVQFKGQVQRASALLRQAAALADDAGLKKYLNLRAEALLTDNYQPSDLAWMDMKTNRIDVVIGPIETYEDALFGYKAAHEAYVLIKDMDWSKRLEKYAAFLPELQRGLPVAANYKKETPGTDSDLNAYDVVYYAGDCNAGGKTIAINLPNDEEVQLKKGTRRLQLKNAMRAKFDKIMVPIADELIADDQKKHITFDAFFANTMFHEVAHGLGIKNTINGKGTVRDALKEHGSALEEGKADILGLYMITQLHGKGEVAGSLEDYYTTFMAGLARSVRFGAASAHGKANMVCFNYFKEKGAFQRDEQTGKYRVDYAKMREAMNGLSELILTLQGNGDYAGVGKLLNEQGQIGTQLQSDLDRLSRKNIPVDIVFEQGVEVLGLR</sequence>
<evidence type="ECO:0000313" key="4">
    <source>
        <dbReference type="Proteomes" id="UP001597374"/>
    </source>
</evidence>
<dbReference type="PROSITE" id="PS51257">
    <property type="entry name" value="PROKAR_LIPOPROTEIN"/>
    <property type="match status" value="1"/>
</dbReference>
<dbReference type="Pfam" id="PF03571">
    <property type="entry name" value="Peptidase_M49"/>
    <property type="match status" value="1"/>
</dbReference>
<dbReference type="PANTHER" id="PTHR23422:SF9">
    <property type="entry name" value="ZN-DEPENDENT HYDROLASE"/>
    <property type="match status" value="1"/>
</dbReference>
<dbReference type="EMBL" id="JBHUIM010000001">
    <property type="protein sequence ID" value="MFD2245857.1"/>
    <property type="molecule type" value="Genomic_DNA"/>
</dbReference>
<evidence type="ECO:0000256" key="2">
    <source>
        <dbReference type="ARBA" id="ARBA00022801"/>
    </source>
</evidence>
<keyword evidence="4" id="KW-1185">Reference proteome</keyword>
<organism evidence="3 4">
    <name type="scientific">Pontibacter ruber</name>
    <dbReference type="NCBI Taxonomy" id="1343895"/>
    <lineage>
        <taxon>Bacteria</taxon>
        <taxon>Pseudomonadati</taxon>
        <taxon>Bacteroidota</taxon>
        <taxon>Cytophagia</taxon>
        <taxon>Cytophagales</taxon>
        <taxon>Hymenobacteraceae</taxon>
        <taxon>Pontibacter</taxon>
    </lineage>
</organism>
<keyword evidence="2 3" id="KW-0378">Hydrolase</keyword>
<keyword evidence="1" id="KW-0479">Metal-binding</keyword>
<accession>A0ABW5CWA2</accession>
<name>A0ABW5CWA2_9BACT</name>
<evidence type="ECO:0000256" key="1">
    <source>
        <dbReference type="ARBA" id="ARBA00022723"/>
    </source>
</evidence>
<dbReference type="Proteomes" id="UP001597374">
    <property type="component" value="Unassembled WGS sequence"/>
</dbReference>
<dbReference type="Gene3D" id="3.30.540.30">
    <property type="match status" value="1"/>
</dbReference>
<gene>
    <name evidence="3" type="ORF">ACFSKP_06295</name>
</gene>
<dbReference type="GO" id="GO:0016787">
    <property type="term" value="F:hydrolase activity"/>
    <property type="evidence" value="ECO:0007669"/>
    <property type="project" value="UniProtKB-KW"/>
</dbReference>
<dbReference type="RefSeq" id="WP_377495536.1">
    <property type="nucleotide sequence ID" value="NZ_JALPRR010000001.1"/>
</dbReference>
<dbReference type="InterPro" id="IPR039461">
    <property type="entry name" value="Peptidase_M49"/>
</dbReference>
<proteinExistence type="predicted"/>
<dbReference type="PANTHER" id="PTHR23422">
    <property type="entry name" value="DIPEPTIDYL PEPTIDASE III-RELATED"/>
    <property type="match status" value="1"/>
</dbReference>
<comment type="caution">
    <text evidence="3">The sequence shown here is derived from an EMBL/GenBank/DDBJ whole genome shotgun (WGS) entry which is preliminary data.</text>
</comment>